<evidence type="ECO:0000256" key="1">
    <source>
        <dbReference type="ARBA" id="ARBA00004651"/>
    </source>
</evidence>
<accession>F5XP10</accession>
<organism evidence="9 10">
    <name type="scientific">Microlunatus phosphovorus (strain ATCC 700054 / DSM 10555 / JCM 9379 / NBRC 101784 / NCIMB 13414 / VKM Ac-1990 / NM-1)</name>
    <dbReference type="NCBI Taxonomy" id="1032480"/>
    <lineage>
        <taxon>Bacteria</taxon>
        <taxon>Bacillati</taxon>
        <taxon>Actinomycetota</taxon>
        <taxon>Actinomycetes</taxon>
        <taxon>Propionibacteriales</taxon>
        <taxon>Propionibacteriaceae</taxon>
        <taxon>Microlunatus</taxon>
    </lineage>
</organism>
<comment type="similarity">
    <text evidence="2">Belongs to the CPA3 antiporters (TC 2.A.63) subunit E family.</text>
</comment>
<keyword evidence="3" id="KW-1003">Cell membrane</keyword>
<dbReference type="OrthoDB" id="3556991at2"/>
<dbReference type="STRING" id="1032480.MLP_36360"/>
<evidence type="ECO:0000256" key="3">
    <source>
        <dbReference type="ARBA" id="ARBA00022475"/>
    </source>
</evidence>
<evidence type="ECO:0000256" key="7">
    <source>
        <dbReference type="SAM" id="MobiDB-lite"/>
    </source>
</evidence>
<name>F5XP10_MICPN</name>
<evidence type="ECO:0000313" key="9">
    <source>
        <dbReference type="EMBL" id="BAK36650.1"/>
    </source>
</evidence>
<evidence type="ECO:0000256" key="5">
    <source>
        <dbReference type="ARBA" id="ARBA00022989"/>
    </source>
</evidence>
<keyword evidence="6 8" id="KW-0472">Membrane</keyword>
<feature type="transmembrane region" description="Helical" evidence="8">
    <location>
        <begin position="90"/>
        <end position="111"/>
    </location>
</feature>
<dbReference type="EMBL" id="AP012204">
    <property type="protein sequence ID" value="BAK36650.1"/>
    <property type="molecule type" value="Genomic_DNA"/>
</dbReference>
<proteinExistence type="inferred from homology"/>
<dbReference type="InterPro" id="IPR002758">
    <property type="entry name" value="Cation_antiport_E"/>
</dbReference>
<dbReference type="Pfam" id="PF01899">
    <property type="entry name" value="MNHE"/>
    <property type="match status" value="1"/>
</dbReference>
<sequence length="214" mass="23773">MTGDQETRLGGVIGDHAPEQPTTPRLTTRRRRPQLRVALVAAVVWVLLWGDLSIANLVSGFVLGLLITWVFPLPPIDFHGRLRVWAHTKMIAILLFDLVRSSIVVAAQAFHFGHTVRNAVVRVELRTHSDLYLTLTSELVSLVPGSLVMEGRRQESVLYLHVMDVRSEADIVAARRSVLAAEERVIRSFGSDAEIAAIEQGRAGWTRTEKGQGR</sequence>
<keyword evidence="10" id="KW-1185">Reference proteome</keyword>
<evidence type="ECO:0000256" key="4">
    <source>
        <dbReference type="ARBA" id="ARBA00022692"/>
    </source>
</evidence>
<evidence type="ECO:0000256" key="8">
    <source>
        <dbReference type="SAM" id="Phobius"/>
    </source>
</evidence>
<gene>
    <name evidence="9" type="primary">mrpE</name>
    <name evidence="9" type="ordered locus">MLP_36360</name>
</gene>
<dbReference type="NCBIfam" id="NF006521">
    <property type="entry name" value="PRK08965.1-5"/>
    <property type="match status" value="1"/>
</dbReference>
<feature type="transmembrane region" description="Helical" evidence="8">
    <location>
        <begin position="35"/>
        <end position="52"/>
    </location>
</feature>
<dbReference type="Proteomes" id="UP000007947">
    <property type="component" value="Chromosome"/>
</dbReference>
<evidence type="ECO:0000313" key="10">
    <source>
        <dbReference type="Proteomes" id="UP000007947"/>
    </source>
</evidence>
<reference evidence="9 10" key="1">
    <citation type="submission" date="2011-05" db="EMBL/GenBank/DDBJ databases">
        <title>Whole genome sequence of Microlunatus phosphovorus NM-1.</title>
        <authorList>
            <person name="Hosoyama A."/>
            <person name="Sasaki K."/>
            <person name="Harada T."/>
            <person name="Igarashi R."/>
            <person name="Kawakoshi A."/>
            <person name="Sasagawa M."/>
            <person name="Fukada J."/>
            <person name="Nakamura S."/>
            <person name="Katano Y."/>
            <person name="Hanada S."/>
            <person name="Kamagata Y."/>
            <person name="Nakamura N."/>
            <person name="Yamazaki S."/>
            <person name="Fujita N."/>
        </authorList>
    </citation>
    <scope>NUCLEOTIDE SEQUENCE [LARGE SCALE GENOMIC DNA]</scope>
    <source>
        <strain evidence="10">ATCC 700054 / DSM 10555 / JCM 9379 / NBRC 101784 / NCIMB 13414 / VKM Ac-1990 / NM-1</strain>
    </source>
</reference>
<keyword evidence="5 8" id="KW-1133">Transmembrane helix</keyword>
<dbReference type="GO" id="GO:0008324">
    <property type="term" value="F:monoatomic cation transmembrane transporter activity"/>
    <property type="evidence" value="ECO:0007669"/>
    <property type="project" value="InterPro"/>
</dbReference>
<dbReference type="GO" id="GO:0005886">
    <property type="term" value="C:plasma membrane"/>
    <property type="evidence" value="ECO:0007669"/>
    <property type="project" value="UniProtKB-SubCell"/>
</dbReference>
<feature type="region of interest" description="Disordered" evidence="7">
    <location>
        <begin position="1"/>
        <end position="28"/>
    </location>
</feature>
<dbReference type="AlphaFoldDB" id="F5XP10"/>
<dbReference type="KEGG" id="mph:MLP_36360"/>
<keyword evidence="4 8" id="KW-0812">Transmembrane</keyword>
<dbReference type="PANTHER" id="PTHR34584:SF1">
    <property type="entry name" value="NA(+)_H(+) ANTIPORTER SUBUNIT E1"/>
    <property type="match status" value="1"/>
</dbReference>
<dbReference type="eggNOG" id="COG1863">
    <property type="taxonomic scope" value="Bacteria"/>
</dbReference>
<comment type="subcellular location">
    <subcellularLocation>
        <location evidence="1">Cell membrane</location>
        <topology evidence="1">Multi-pass membrane protein</topology>
    </subcellularLocation>
</comment>
<dbReference type="RefSeq" id="WP_013864499.1">
    <property type="nucleotide sequence ID" value="NC_015635.1"/>
</dbReference>
<protein>
    <submittedName>
        <fullName evidence="9">Putative Na(+)/H(+) antiporter subunit E</fullName>
    </submittedName>
</protein>
<evidence type="ECO:0000256" key="6">
    <source>
        <dbReference type="ARBA" id="ARBA00023136"/>
    </source>
</evidence>
<dbReference type="HOGENOM" id="CLU_086615_0_1_11"/>
<dbReference type="PANTHER" id="PTHR34584">
    <property type="entry name" value="NA(+)/H(+) ANTIPORTER SUBUNIT E1"/>
    <property type="match status" value="1"/>
</dbReference>
<evidence type="ECO:0000256" key="2">
    <source>
        <dbReference type="ARBA" id="ARBA00006228"/>
    </source>
</evidence>